<organism evidence="1 2">
    <name type="scientific">Miniphocaeibacter halophilus</name>
    <dbReference type="NCBI Taxonomy" id="2931922"/>
    <lineage>
        <taxon>Bacteria</taxon>
        <taxon>Bacillati</taxon>
        <taxon>Bacillota</taxon>
        <taxon>Tissierellia</taxon>
        <taxon>Tissierellales</taxon>
        <taxon>Peptoniphilaceae</taxon>
        <taxon>Miniphocaeibacter</taxon>
    </lineage>
</organism>
<reference evidence="1 2" key="1">
    <citation type="journal article" date="2022" name="Int. J. Syst. Evol. Microbiol.">
        <title>Miniphocaeibacter halophilus sp. nov., an ammonium-tolerant acetate-producing bacterium isolated from a biogas system.</title>
        <authorList>
            <person name="Schnurer A."/>
            <person name="Singh A."/>
            <person name="Bi S."/>
            <person name="Qiao W."/>
            <person name="Westerholm M."/>
        </authorList>
    </citation>
    <scope>NUCLEOTIDE SEQUENCE [LARGE SCALE GENOMIC DNA]</scope>
    <source>
        <strain evidence="1 2">AMB_01</strain>
    </source>
</reference>
<evidence type="ECO:0000313" key="2">
    <source>
        <dbReference type="Proteomes" id="UP000595814"/>
    </source>
</evidence>
<evidence type="ECO:0000313" key="1">
    <source>
        <dbReference type="EMBL" id="QQK06922.1"/>
    </source>
</evidence>
<accession>A0AC61MMG8</accession>
<proteinExistence type="predicted"/>
<name>A0AC61MMG8_9FIRM</name>
<dbReference type="Proteomes" id="UP000595814">
    <property type="component" value="Chromosome"/>
</dbReference>
<protein>
    <submittedName>
        <fullName evidence="1">Uncharacterized protein</fullName>
    </submittedName>
</protein>
<sequence>MLCHNNVKEINRSKKEKLVGYILSRIFYGYLWLVNKTVKYEIINLHLLKELEMLGYWHGDSSLMMILLMHLKNQLPPVDVVITADWRGDIISYILDKCRANAIRTEDGLGARKNLRLLINTASTRGRVFALAMDGPLGPRHKAKELLPYLAKKANLDIYFVSFKNSPSINLKKRWDNYSIPLPFSRIEVVFEKYKNKVN</sequence>
<gene>
    <name evidence="1" type="ORF">JFY71_06120</name>
</gene>
<dbReference type="EMBL" id="CP066744">
    <property type="protein sequence ID" value="QQK06922.1"/>
    <property type="molecule type" value="Genomic_DNA"/>
</dbReference>
<keyword evidence="2" id="KW-1185">Reference proteome</keyword>